<dbReference type="Proteomes" id="UP000027936">
    <property type="component" value="Unassembled WGS sequence"/>
</dbReference>
<dbReference type="OrthoDB" id="9778918at2"/>
<gene>
    <name evidence="1" type="ORF">M670_04597</name>
</gene>
<name>A0A072NFA6_SCHAZ</name>
<dbReference type="EMBL" id="JJRY01000032">
    <property type="protein sequence ID" value="KEF36216.1"/>
    <property type="molecule type" value="Genomic_DNA"/>
</dbReference>
<dbReference type="AlphaFoldDB" id="A0A072NFA6"/>
<evidence type="ECO:0000313" key="2">
    <source>
        <dbReference type="Proteomes" id="UP000027936"/>
    </source>
</evidence>
<dbReference type="InterPro" id="IPR010144">
    <property type="entry name" value="CRISPR-assoc_prot_Csd1-typ"/>
</dbReference>
<comment type="caution">
    <text evidence="1">The sequence shown here is derived from an EMBL/GenBank/DDBJ whole genome shotgun (WGS) entry which is preliminary data.</text>
</comment>
<sequence length="558" mass="64318">MYMRRLVEFAEQHANDLPPVGYARKSYQWFVVITHDDRFEFIQAERGEQRVIPNRSRASGVSPILLTDKAEYVFELPKDPGNAKRAAECHLAYMKLLKECCEATRNEVVQKIVQILERKNWQIPDGMKSTDVVLFRTEAGDFPHEDNKVKKFWEDFLLNNSSKEENNSICFICGCSAPAVKRHTIEFSLRKERTKLISANESAYFSYGMENSEIAPTCFECEQKYGQALSYLLRKYANKKQLGGPHMMEISNVTYVYWTRQNDPETTSMFTFLSDPDPDAVQRILSSPFKRAENHDSLDRVCILALSANKARMVVRDYAEPPVWKVKNQIRQFFDAQQVVGAPKPASIYLLAACMYRDGRKEMQKEDVQDWMNWALYGKRLSGRIITKIVKRIQARGGMTWIQAAAIKSWLISQKKEEWTVDLDQARITPPYLCGRLFAVLEAVQYEAVKGNETIASRFYAAASTTPRTIFGLLIRNSKWHLSKISKENKGYEVRYQQRIQLITGQLKEFPAVLDLQGQAEFALGYYHERQDIYKKKENMPADSANVSDLNKTVVEGE</sequence>
<reference evidence="1 2" key="1">
    <citation type="submission" date="2014-04" db="EMBL/GenBank/DDBJ databases">
        <title>Draft genome sequence of Bacillus azotoformans MEV2011, a (co-) denitrifying strain unable to grow in the presence of oxygen.</title>
        <authorList>
            <person name="Nielsen M."/>
            <person name="Schreiber L."/>
            <person name="Finster K."/>
            <person name="Schramm A."/>
        </authorList>
    </citation>
    <scope>NUCLEOTIDE SEQUENCE [LARGE SCALE GENOMIC DNA]</scope>
    <source>
        <strain evidence="1 2">MEV2011</strain>
    </source>
</reference>
<dbReference type="PATRIC" id="fig|1348973.3.peg.4462"/>
<proteinExistence type="predicted"/>
<dbReference type="RefSeq" id="WP_035198648.1">
    <property type="nucleotide sequence ID" value="NZ_JJRY01000032.1"/>
</dbReference>
<evidence type="ECO:0000313" key="1">
    <source>
        <dbReference type="EMBL" id="KEF36216.1"/>
    </source>
</evidence>
<dbReference type="Pfam" id="PF09709">
    <property type="entry name" value="Cas_Csd1"/>
    <property type="match status" value="1"/>
</dbReference>
<protein>
    <submittedName>
        <fullName evidence="1">CRISPR-associated protein, Csd1 family</fullName>
    </submittedName>
</protein>
<organism evidence="1 2">
    <name type="scientific">Schinkia azotoformans MEV2011</name>
    <dbReference type="NCBI Taxonomy" id="1348973"/>
    <lineage>
        <taxon>Bacteria</taxon>
        <taxon>Bacillati</taxon>
        <taxon>Bacillota</taxon>
        <taxon>Bacilli</taxon>
        <taxon>Bacillales</taxon>
        <taxon>Bacillaceae</taxon>
        <taxon>Calidifontibacillus/Schinkia group</taxon>
        <taxon>Schinkia</taxon>
    </lineage>
</organism>
<accession>A0A072NFA6</accession>
<dbReference type="NCBIfam" id="TIGR01863">
    <property type="entry name" value="cas_Csd1"/>
    <property type="match status" value="1"/>
</dbReference>